<proteinExistence type="predicted"/>
<feature type="chain" id="PRO_5039467649" evidence="1">
    <location>
        <begin position="18"/>
        <end position="49"/>
    </location>
</feature>
<dbReference type="AlphaFoldDB" id="A0A929B8Q6"/>
<evidence type="ECO:0000313" key="3">
    <source>
        <dbReference type="Proteomes" id="UP000598360"/>
    </source>
</evidence>
<reference evidence="2" key="1">
    <citation type="submission" date="2020-10" db="EMBL/GenBank/DDBJ databases">
        <title>Diversity and distribution of actinomycetes associated with coral in the coast of Hainan.</title>
        <authorList>
            <person name="Li F."/>
        </authorList>
    </citation>
    <scope>NUCLEOTIDE SEQUENCE</scope>
    <source>
        <strain evidence="2">HNM0983</strain>
    </source>
</reference>
<evidence type="ECO:0000313" key="2">
    <source>
        <dbReference type="EMBL" id="MBE9375304.1"/>
    </source>
</evidence>
<organism evidence="2 3">
    <name type="scientific">Saccharopolyspora montiporae</name>
    <dbReference type="NCBI Taxonomy" id="2781240"/>
    <lineage>
        <taxon>Bacteria</taxon>
        <taxon>Bacillati</taxon>
        <taxon>Actinomycetota</taxon>
        <taxon>Actinomycetes</taxon>
        <taxon>Pseudonocardiales</taxon>
        <taxon>Pseudonocardiaceae</taxon>
        <taxon>Saccharopolyspora</taxon>
    </lineage>
</organism>
<sequence>MATVWTVLAAETVVALAMASAAAIWANKFQRKTVDQVVPDVVPVAGQTV</sequence>
<name>A0A929B8Q6_9PSEU</name>
<feature type="signal peptide" evidence="1">
    <location>
        <begin position="1"/>
        <end position="17"/>
    </location>
</feature>
<dbReference type="RefSeq" id="WP_193928736.1">
    <property type="nucleotide sequence ID" value="NZ_JADEYC010000019.1"/>
</dbReference>
<evidence type="ECO:0000256" key="1">
    <source>
        <dbReference type="SAM" id="SignalP"/>
    </source>
</evidence>
<accession>A0A929B8Q6</accession>
<dbReference type="Proteomes" id="UP000598360">
    <property type="component" value="Unassembled WGS sequence"/>
</dbReference>
<gene>
    <name evidence="2" type="ORF">IQ251_12700</name>
</gene>
<comment type="caution">
    <text evidence="2">The sequence shown here is derived from an EMBL/GenBank/DDBJ whole genome shotgun (WGS) entry which is preliminary data.</text>
</comment>
<keyword evidence="3" id="KW-1185">Reference proteome</keyword>
<protein>
    <submittedName>
        <fullName evidence="2">Uncharacterized protein</fullName>
    </submittedName>
</protein>
<dbReference type="EMBL" id="JADEYC010000019">
    <property type="protein sequence ID" value="MBE9375304.1"/>
    <property type="molecule type" value="Genomic_DNA"/>
</dbReference>
<keyword evidence="1" id="KW-0732">Signal</keyword>